<organism evidence="6 7">
    <name type="scientific">Pseudocercospora fuligena</name>
    <dbReference type="NCBI Taxonomy" id="685502"/>
    <lineage>
        <taxon>Eukaryota</taxon>
        <taxon>Fungi</taxon>
        <taxon>Dikarya</taxon>
        <taxon>Ascomycota</taxon>
        <taxon>Pezizomycotina</taxon>
        <taxon>Dothideomycetes</taxon>
        <taxon>Dothideomycetidae</taxon>
        <taxon>Mycosphaerellales</taxon>
        <taxon>Mycosphaerellaceae</taxon>
        <taxon>Pseudocercospora</taxon>
    </lineage>
</organism>
<dbReference type="OrthoDB" id="271448at2759"/>
<keyword evidence="7" id="KW-1185">Reference proteome</keyword>
<evidence type="ECO:0000256" key="4">
    <source>
        <dbReference type="SAM" id="SignalP"/>
    </source>
</evidence>
<name>A0A8H6R7U4_9PEZI</name>
<keyword evidence="1 4" id="KW-0732">Signal</keyword>
<comment type="caution">
    <text evidence="6">The sequence shown here is derived from an EMBL/GenBank/DDBJ whole genome shotgun (WGS) entry which is preliminary data.</text>
</comment>
<evidence type="ECO:0000256" key="3">
    <source>
        <dbReference type="SAM" id="MobiDB-lite"/>
    </source>
</evidence>
<accession>A0A8H6R7U4</accession>
<dbReference type="PANTHER" id="PTHR36578">
    <property type="entry name" value="CHROMOSOME 15, WHOLE GENOME SHOTGUN SEQUENCE"/>
    <property type="match status" value="1"/>
</dbReference>
<feature type="region of interest" description="Disordered" evidence="3">
    <location>
        <begin position="434"/>
        <end position="516"/>
    </location>
</feature>
<gene>
    <name evidence="6" type="ORF">HII31_12498</name>
</gene>
<evidence type="ECO:0000313" key="6">
    <source>
        <dbReference type="EMBL" id="KAF7186161.1"/>
    </source>
</evidence>
<dbReference type="InterPro" id="IPR021031">
    <property type="entry name" value="Hyphal-reg_cell_wall_N"/>
</dbReference>
<feature type="signal peptide" evidence="4">
    <location>
        <begin position="1"/>
        <end position="18"/>
    </location>
</feature>
<dbReference type="Proteomes" id="UP000660729">
    <property type="component" value="Unassembled WGS sequence"/>
</dbReference>
<protein>
    <submittedName>
        <fullName evidence="6">Hyphally regulated cell wall protein 4</fullName>
    </submittedName>
</protein>
<reference evidence="6" key="1">
    <citation type="submission" date="2020-04" db="EMBL/GenBank/DDBJ databases">
        <title>Draft genome resource of the tomato pathogen Pseudocercospora fuligena.</title>
        <authorList>
            <person name="Zaccaron A."/>
        </authorList>
    </citation>
    <scope>NUCLEOTIDE SEQUENCE</scope>
    <source>
        <strain evidence="6">PF001</strain>
    </source>
</reference>
<dbReference type="Pfam" id="PF11765">
    <property type="entry name" value="Hyphal_reg_CWP"/>
    <property type="match status" value="1"/>
</dbReference>
<feature type="chain" id="PRO_5034570354" evidence="4">
    <location>
        <begin position="19"/>
        <end position="851"/>
    </location>
</feature>
<feature type="domain" description="Hyphally-regulated cell wall protein N-terminal" evidence="5">
    <location>
        <begin position="84"/>
        <end position="419"/>
    </location>
</feature>
<dbReference type="PANTHER" id="PTHR36578:SF1">
    <property type="entry name" value="APPLE DOMAIN-CONTAINING PROTEIN"/>
    <property type="match status" value="1"/>
</dbReference>
<sequence length="851" mass="89560">MSLSKFAVSAALLTLVQALPQKPDFNAIAAAPTVASGPSAFNGDADQIASLFTSFTVSGPTTAASTAAATAAAKRGLQARDTVISSDVTDSSYNGKFGTAGQLSTINPGVTYWINGGSTHNFFGNINNQGRLIVSQTRYLKQNRLAGGQTSDWVGHDANNGNLQNAAGALIQLNDYGSASAPTYDWYIRSMQNAGTIQWCGRGDTGGSTFQMYNDLTSRNTGLISFEQFFDNRGASFVWRNPTLTTTSTTGQNLYNDGAFRIINVVYHNVQNVYGSGCWQIGKGGILYLEDGTGVSQNPTAGPSFPGQSISFQDPTADLHMDTAVYSRNSNFGPQLYGFGQGNAIEFYQTISSFKYNAGVLNVAFVGGNTVNIKLGQGYDASKFANRRNPPKYNAAGYNAIFYDGAAPSQSAPSQCSISAPVCSDLSNGLPGGSSSSSVASSTASMTTSTRSSTVSNTASSTISSTISSTASRTTSSIPSSTVSNTISSTASSTQPTTTAPASTFPPTTPETCPNTPYTPYYPALATGYTTDPALTGTATSSAPGSCATQPEAGTYCGFINPLDPCAPQPDGYGPVPSPDTASAFLAFDQLHASASAAPTVIPSDDNTQYTQVFKDLNGATSAQSYLGLYTLKKYDAAECAAKCDCTELCTAFNIYAERDPSLNPTNNDSTYDPGYPTVWGQNCPNPPSQTAFKCTLWGFNIDVSTATNTGETRSQFQVVITASNGYDKTNVTVPPKPNPNPNPWKDPHNCGGKAIDAPSFWLGSRFFPGPFNPLVCGDYAGKQSATNKANGAADVKMFNAYYLHKNGKPHGTYCSLYNSVLGDSYASYTGENNGGDRYDCKQSWTYALNA</sequence>
<keyword evidence="2" id="KW-0325">Glycoprotein</keyword>
<evidence type="ECO:0000256" key="2">
    <source>
        <dbReference type="ARBA" id="ARBA00023180"/>
    </source>
</evidence>
<proteinExistence type="predicted"/>
<evidence type="ECO:0000313" key="7">
    <source>
        <dbReference type="Proteomes" id="UP000660729"/>
    </source>
</evidence>
<evidence type="ECO:0000256" key="1">
    <source>
        <dbReference type="ARBA" id="ARBA00022729"/>
    </source>
</evidence>
<dbReference type="GO" id="GO:0009277">
    <property type="term" value="C:fungal-type cell wall"/>
    <property type="evidence" value="ECO:0007669"/>
    <property type="project" value="UniProtKB-ARBA"/>
</dbReference>
<evidence type="ECO:0000259" key="5">
    <source>
        <dbReference type="Pfam" id="PF11765"/>
    </source>
</evidence>
<dbReference type="AlphaFoldDB" id="A0A8H6R7U4"/>
<dbReference type="EMBL" id="JABCIY010000265">
    <property type="protein sequence ID" value="KAF7186161.1"/>
    <property type="molecule type" value="Genomic_DNA"/>
</dbReference>